<dbReference type="SMART" id="SM00822">
    <property type="entry name" value="PKS_KR"/>
    <property type="match status" value="1"/>
</dbReference>
<evidence type="ECO:0000313" key="4">
    <source>
        <dbReference type="EMBL" id="MFC7150204.1"/>
    </source>
</evidence>
<reference evidence="5" key="1">
    <citation type="journal article" date="2019" name="Int. J. Syst. Evol. Microbiol.">
        <title>The Global Catalogue of Microorganisms (GCM) 10K type strain sequencing project: providing services to taxonomists for standard genome sequencing and annotation.</title>
        <authorList>
            <consortium name="The Broad Institute Genomics Platform"/>
            <consortium name="The Broad Institute Genome Sequencing Center for Infectious Disease"/>
            <person name="Wu L."/>
            <person name="Ma J."/>
        </authorList>
    </citation>
    <scope>NUCLEOTIDE SEQUENCE [LARGE SCALE GENOMIC DNA]</scope>
    <source>
        <strain evidence="5">KCTC 12907</strain>
    </source>
</reference>
<organism evidence="4 5">
    <name type="scientific">Cohnella cellulosilytica</name>
    <dbReference type="NCBI Taxonomy" id="986710"/>
    <lineage>
        <taxon>Bacteria</taxon>
        <taxon>Bacillati</taxon>
        <taxon>Bacillota</taxon>
        <taxon>Bacilli</taxon>
        <taxon>Bacillales</taxon>
        <taxon>Paenibacillaceae</taxon>
        <taxon>Cohnella</taxon>
    </lineage>
</organism>
<dbReference type="InterPro" id="IPR057326">
    <property type="entry name" value="KR_dom"/>
</dbReference>
<dbReference type="EMBL" id="JBHTAI010000009">
    <property type="protein sequence ID" value="MFC7150204.1"/>
    <property type="molecule type" value="Genomic_DNA"/>
</dbReference>
<dbReference type="CDD" id="cd05233">
    <property type="entry name" value="SDR_c"/>
    <property type="match status" value="1"/>
</dbReference>
<dbReference type="EC" id="1.1.1.-" evidence="4"/>
<dbReference type="InterPro" id="IPR002347">
    <property type="entry name" value="SDR_fam"/>
</dbReference>
<accession>A0ABW2FDJ9</accession>
<dbReference type="Pfam" id="PF13561">
    <property type="entry name" value="adh_short_C2"/>
    <property type="match status" value="1"/>
</dbReference>
<name>A0ABW2FDJ9_9BACL</name>
<dbReference type="Gene3D" id="3.40.50.720">
    <property type="entry name" value="NAD(P)-binding Rossmann-like Domain"/>
    <property type="match status" value="1"/>
</dbReference>
<comment type="caution">
    <text evidence="4">The sequence shown here is derived from an EMBL/GenBank/DDBJ whole genome shotgun (WGS) entry which is preliminary data.</text>
</comment>
<dbReference type="PANTHER" id="PTHR43477:SF1">
    <property type="entry name" value="DIHYDROANTICAPSIN 7-DEHYDROGENASE"/>
    <property type="match status" value="1"/>
</dbReference>
<dbReference type="GO" id="GO:0016491">
    <property type="term" value="F:oxidoreductase activity"/>
    <property type="evidence" value="ECO:0007669"/>
    <property type="project" value="UniProtKB-KW"/>
</dbReference>
<dbReference type="SUPFAM" id="SSF51735">
    <property type="entry name" value="NAD(P)-binding Rossmann-fold domains"/>
    <property type="match status" value="1"/>
</dbReference>
<dbReference type="RefSeq" id="WP_378045977.1">
    <property type="nucleotide sequence ID" value="NZ_JBHMDN010000010.1"/>
</dbReference>
<evidence type="ECO:0000256" key="1">
    <source>
        <dbReference type="ARBA" id="ARBA00006484"/>
    </source>
</evidence>
<evidence type="ECO:0000313" key="5">
    <source>
        <dbReference type="Proteomes" id="UP001596378"/>
    </source>
</evidence>
<proteinExistence type="inferred from homology"/>
<feature type="domain" description="Ketoreductase" evidence="3">
    <location>
        <begin position="22"/>
        <end position="202"/>
    </location>
</feature>
<dbReference type="PRINTS" id="PR00081">
    <property type="entry name" value="GDHRDH"/>
</dbReference>
<comment type="similarity">
    <text evidence="1">Belongs to the short-chain dehydrogenases/reductases (SDR) family.</text>
</comment>
<sequence>MSDTDYLGELIPVCDPYTLENKTILITGASSGIGRATARIASLQGANVILVGRHKKSLLQTLDEMENRSRHGIEEFDLNEIDAIPDWLKSITKNLGIQINGLAHFAGIHETVPLRVIQRKSMDAVMNVNLYSALALLKACTNKNVFMSGGSIVLTSSVMGQVGQAGVVTYSASKGAVIATVKSSALELAKSKIRVNAVVPGMVHTNMFDDLVRNMPEDQFEKMQSYHPLGFGEPEDVAHSVIYLLSDAAKWVTGTALVVDGGYTCH</sequence>
<evidence type="ECO:0000256" key="2">
    <source>
        <dbReference type="ARBA" id="ARBA00023002"/>
    </source>
</evidence>
<protein>
    <submittedName>
        <fullName evidence="4">SDR family NAD(P)-dependent oxidoreductase</fullName>
        <ecNumber evidence="4">1.1.1.-</ecNumber>
    </submittedName>
</protein>
<gene>
    <name evidence="4" type="ORF">ACFQMJ_16880</name>
</gene>
<dbReference type="PANTHER" id="PTHR43477">
    <property type="entry name" value="DIHYDROANTICAPSIN 7-DEHYDROGENASE"/>
    <property type="match status" value="1"/>
</dbReference>
<dbReference type="Proteomes" id="UP001596378">
    <property type="component" value="Unassembled WGS sequence"/>
</dbReference>
<keyword evidence="5" id="KW-1185">Reference proteome</keyword>
<dbReference type="InterPro" id="IPR051122">
    <property type="entry name" value="SDR_DHRS6-like"/>
</dbReference>
<keyword evidence="2 4" id="KW-0560">Oxidoreductase</keyword>
<dbReference type="InterPro" id="IPR036291">
    <property type="entry name" value="NAD(P)-bd_dom_sf"/>
</dbReference>
<evidence type="ECO:0000259" key="3">
    <source>
        <dbReference type="SMART" id="SM00822"/>
    </source>
</evidence>